<dbReference type="InterPro" id="IPR036890">
    <property type="entry name" value="HATPase_C_sf"/>
</dbReference>
<keyword evidence="4" id="KW-0472">Membrane</keyword>
<keyword evidence="4" id="KW-0812">Transmembrane</keyword>
<dbReference type="GO" id="GO:0046983">
    <property type="term" value="F:protein dimerization activity"/>
    <property type="evidence" value="ECO:0007669"/>
    <property type="project" value="InterPro"/>
</dbReference>
<name>A0A9D2CQC0_9MICC</name>
<feature type="transmembrane region" description="Helical" evidence="4">
    <location>
        <begin position="67"/>
        <end position="86"/>
    </location>
</feature>
<comment type="caution">
    <text evidence="6">The sequence shown here is derived from an EMBL/GenBank/DDBJ whole genome shotgun (WGS) entry which is preliminary data.</text>
</comment>
<sequence>MSDIFWQKKKNSEISRSGQTLPSVKDLFVRAGGFPKPVSRLIIGLVLFSAFDDLRSIGANQGGGGTYLVEIFLVVGYVVVTLLALIKKPKIPFLAHSFYLFFLYLSGYGQPGQNSLALIYFLLGILVFSLPIPYAFFSFILSTIWCFEWSRNQTSGDVSQPVFLISLVYIAMTIGIALVLRYIAAYVAYDHSRISAAEEASRLEALASFEREHELRQHTISMQEELARELHDVIGHQVTSIAMRANLALLDDTDDENQRREALENIASTARQALADMRMLVSMMKEPDSLGEGVGSIDLRSFYERILTYLRNLHFVVETKFSGDSYLPLPLSIENSATAILREGATNIVKHAPPDSKCFILVEISDKILRIQMRNELGEGAVDFPISGFGLNGLRQRIEATKGRFFVGPAGSWWVLDVEIKR</sequence>
<feature type="transmembrane region" description="Helical" evidence="4">
    <location>
        <begin position="117"/>
        <end position="141"/>
    </location>
</feature>
<gene>
    <name evidence="6" type="ORF">H9821_01775</name>
</gene>
<evidence type="ECO:0000256" key="4">
    <source>
        <dbReference type="SAM" id="Phobius"/>
    </source>
</evidence>
<keyword evidence="4" id="KW-1133">Transmembrane helix</keyword>
<dbReference type="AlphaFoldDB" id="A0A9D2CQC0"/>
<dbReference type="PANTHER" id="PTHR24421">
    <property type="entry name" value="NITRATE/NITRITE SENSOR PROTEIN NARX-RELATED"/>
    <property type="match status" value="1"/>
</dbReference>
<proteinExistence type="predicted"/>
<keyword evidence="1" id="KW-0808">Transferase</keyword>
<keyword evidence="3" id="KW-0902">Two-component regulatory system</keyword>
<evidence type="ECO:0000313" key="7">
    <source>
        <dbReference type="Proteomes" id="UP000824134"/>
    </source>
</evidence>
<dbReference type="Proteomes" id="UP000824134">
    <property type="component" value="Unassembled WGS sequence"/>
</dbReference>
<evidence type="ECO:0000256" key="3">
    <source>
        <dbReference type="ARBA" id="ARBA00023012"/>
    </source>
</evidence>
<dbReference type="InterPro" id="IPR050482">
    <property type="entry name" value="Sensor_HK_TwoCompSys"/>
</dbReference>
<dbReference type="GO" id="GO:0000155">
    <property type="term" value="F:phosphorelay sensor kinase activity"/>
    <property type="evidence" value="ECO:0007669"/>
    <property type="project" value="InterPro"/>
</dbReference>
<evidence type="ECO:0000256" key="2">
    <source>
        <dbReference type="ARBA" id="ARBA00022777"/>
    </source>
</evidence>
<feature type="domain" description="Signal transduction histidine kinase subgroup 3 dimerisation and phosphoacceptor" evidence="5">
    <location>
        <begin position="225"/>
        <end position="287"/>
    </location>
</feature>
<dbReference type="Gene3D" id="3.30.565.10">
    <property type="entry name" value="Histidine kinase-like ATPase, C-terminal domain"/>
    <property type="match status" value="1"/>
</dbReference>
<reference evidence="6" key="1">
    <citation type="journal article" date="2021" name="PeerJ">
        <title>Extensive microbial diversity within the chicken gut microbiome revealed by metagenomics and culture.</title>
        <authorList>
            <person name="Gilroy R."/>
            <person name="Ravi A."/>
            <person name="Getino M."/>
            <person name="Pursley I."/>
            <person name="Horton D.L."/>
            <person name="Alikhan N.F."/>
            <person name="Baker D."/>
            <person name="Gharbi K."/>
            <person name="Hall N."/>
            <person name="Watson M."/>
            <person name="Adriaenssens E.M."/>
            <person name="Foster-Nyarko E."/>
            <person name="Jarju S."/>
            <person name="Secka A."/>
            <person name="Antonio M."/>
            <person name="Oren A."/>
            <person name="Chaudhuri R.R."/>
            <person name="La Ragione R."/>
            <person name="Hildebrand F."/>
            <person name="Pallen M.J."/>
        </authorList>
    </citation>
    <scope>NUCLEOTIDE SEQUENCE</scope>
    <source>
        <strain evidence="6">ChiHjej12B11-9195</strain>
    </source>
</reference>
<keyword evidence="2" id="KW-0418">Kinase</keyword>
<dbReference type="Pfam" id="PF07730">
    <property type="entry name" value="HisKA_3"/>
    <property type="match status" value="1"/>
</dbReference>
<dbReference type="InterPro" id="IPR011712">
    <property type="entry name" value="Sig_transdc_His_kin_sub3_dim/P"/>
</dbReference>
<protein>
    <recommendedName>
        <fullName evidence="5">Signal transduction histidine kinase subgroup 3 dimerisation and phosphoacceptor domain-containing protein</fullName>
    </recommendedName>
</protein>
<organism evidence="6 7">
    <name type="scientific">Candidatus Rothia avicola</name>
    <dbReference type="NCBI Taxonomy" id="2840478"/>
    <lineage>
        <taxon>Bacteria</taxon>
        <taxon>Bacillati</taxon>
        <taxon>Actinomycetota</taxon>
        <taxon>Actinomycetes</taxon>
        <taxon>Micrococcales</taxon>
        <taxon>Micrococcaceae</taxon>
        <taxon>Rothia</taxon>
    </lineage>
</organism>
<dbReference type="Gene3D" id="1.20.5.1930">
    <property type="match status" value="1"/>
</dbReference>
<feature type="transmembrane region" description="Helical" evidence="4">
    <location>
        <begin position="93"/>
        <end position="111"/>
    </location>
</feature>
<feature type="transmembrane region" description="Helical" evidence="4">
    <location>
        <begin position="162"/>
        <end position="184"/>
    </location>
</feature>
<dbReference type="GO" id="GO:0016020">
    <property type="term" value="C:membrane"/>
    <property type="evidence" value="ECO:0007669"/>
    <property type="project" value="InterPro"/>
</dbReference>
<dbReference type="EMBL" id="DXCN01000017">
    <property type="protein sequence ID" value="HIY94381.1"/>
    <property type="molecule type" value="Genomic_DNA"/>
</dbReference>
<reference evidence="6" key="2">
    <citation type="submission" date="2021-04" db="EMBL/GenBank/DDBJ databases">
        <authorList>
            <person name="Gilroy R."/>
        </authorList>
    </citation>
    <scope>NUCLEOTIDE SEQUENCE</scope>
    <source>
        <strain evidence="6">ChiHjej12B11-9195</strain>
    </source>
</reference>
<accession>A0A9D2CQC0</accession>
<evidence type="ECO:0000256" key="1">
    <source>
        <dbReference type="ARBA" id="ARBA00022679"/>
    </source>
</evidence>
<evidence type="ECO:0000313" key="6">
    <source>
        <dbReference type="EMBL" id="HIY94381.1"/>
    </source>
</evidence>
<evidence type="ECO:0000259" key="5">
    <source>
        <dbReference type="Pfam" id="PF07730"/>
    </source>
</evidence>